<evidence type="ECO:0000313" key="13">
    <source>
        <dbReference type="EMBL" id="VEU59158.1"/>
    </source>
</evidence>
<proteinExistence type="inferred from homology"/>
<sequence>MNMEFKENKNPLEQFGKNLTKLAMENKLDPVINRDEEIRRIITILSRKNKNNPILIGEPGVGKTAIIEGLARKIVEGQVPENLKKKEIWEIDLSSIVAGASYLGQFEDRFKKVLKQVEESNGGILIFIDEIHLLIGAGKANDNAMDAANIIKPMMARGQIKLIGATTYDEYKKYIEKDSALERRMQKIVVNEPSVNDTITILRGLKERIENFHGVKILDEAIIAAANLSSRYITDRFLPDKAIDLIDEASSNIKVEMNYKPEILEKLQHTLAKLEMEKFSLDSEKNQNNKEKIEKLNNEINNLKKEIVENEKLFNNQKTLNQKIVNNKKEIDKLNNNFKIFQEEGDYKKASEILYNQIPKLQLENKELEKQLNQSQSFTNEEVNQEEIAKVVSKWTKIPITKLVEAEKTKILNLYDKLKSKIKGQDEALELVYNAILRSKANINDPNKPIASFIFAGSTGVGKTELARSLANYLFDSEKDLVRLDMSEYMEKHSISKLIGSPPGYVGYEQGGYLTEKIRQKPYSIVLFDEIEKAHPDIVNILLQILDNGFVTDSRGKVINFRNTIIILTTNIASEKILKNPNISLEKIREEMLKFFRPEFLNRVEEIIKFNPLNDEVLKEIINLELQKLATRIKNQQNISLLWDDEIINFILKSNDYKQFGARPFKNFIKKVIETYLADKIIKKEIESKNKIQIFVNKNKIDFIKK</sequence>
<protein>
    <submittedName>
        <fullName evidence="13">ATPase</fullName>
    </submittedName>
</protein>
<comment type="subunit">
    <text evidence="8">Homohexamer. The oligomerization is ATP-dependent.</text>
</comment>
<evidence type="ECO:0000259" key="11">
    <source>
        <dbReference type="SMART" id="SM00382"/>
    </source>
</evidence>
<dbReference type="InterPro" id="IPR019489">
    <property type="entry name" value="Clp_ATPase_C"/>
</dbReference>
<evidence type="ECO:0000259" key="12">
    <source>
        <dbReference type="SMART" id="SM01086"/>
    </source>
</evidence>
<keyword evidence="3" id="KW-0677">Repeat</keyword>
<dbReference type="GO" id="GO:0005524">
    <property type="term" value="F:ATP binding"/>
    <property type="evidence" value="ECO:0007669"/>
    <property type="project" value="UniProtKB-KW"/>
</dbReference>
<comment type="similarity">
    <text evidence="2 9">Belongs to the ClpA/ClpB family.</text>
</comment>
<evidence type="ECO:0000256" key="7">
    <source>
        <dbReference type="ARBA" id="ARBA00023186"/>
    </source>
</evidence>
<dbReference type="KEGG" id="mnu:NCTC10166_00115"/>
<evidence type="ECO:0000256" key="8">
    <source>
        <dbReference type="ARBA" id="ARBA00026057"/>
    </source>
</evidence>
<keyword evidence="7 9" id="KW-0143">Chaperone</keyword>
<evidence type="ECO:0000313" key="14">
    <source>
        <dbReference type="Proteomes" id="UP000289440"/>
    </source>
</evidence>
<dbReference type="SMART" id="SM00382">
    <property type="entry name" value="AAA"/>
    <property type="match status" value="2"/>
</dbReference>
<evidence type="ECO:0000256" key="1">
    <source>
        <dbReference type="ARBA" id="ARBA00004496"/>
    </source>
</evidence>
<dbReference type="InterPro" id="IPR041546">
    <property type="entry name" value="ClpA/ClpB_AAA_lid"/>
</dbReference>
<dbReference type="CDD" id="cd19499">
    <property type="entry name" value="RecA-like_ClpB_Hsp104-like"/>
    <property type="match status" value="1"/>
</dbReference>
<dbReference type="FunFam" id="3.40.50.300:FF:000025">
    <property type="entry name" value="ATP-dependent Clp protease subunit"/>
    <property type="match status" value="1"/>
</dbReference>
<dbReference type="Gene3D" id="1.10.8.60">
    <property type="match status" value="1"/>
</dbReference>
<dbReference type="InterPro" id="IPR001270">
    <property type="entry name" value="ClpA/B"/>
</dbReference>
<feature type="domain" description="Clp ATPase C-terminal" evidence="12">
    <location>
        <begin position="613"/>
        <end position="703"/>
    </location>
</feature>
<dbReference type="FunFam" id="3.40.50.300:FF:000120">
    <property type="entry name" value="ATP-dependent chaperone ClpB"/>
    <property type="match status" value="1"/>
</dbReference>
<dbReference type="SMART" id="SM01086">
    <property type="entry name" value="ClpB_D2-small"/>
    <property type="match status" value="1"/>
</dbReference>
<evidence type="ECO:0000256" key="5">
    <source>
        <dbReference type="ARBA" id="ARBA00022840"/>
    </source>
</evidence>
<organism evidence="13 14">
    <name type="scientific">Mesomycoplasma neurolyticum</name>
    <dbReference type="NCBI Taxonomy" id="2120"/>
    <lineage>
        <taxon>Bacteria</taxon>
        <taxon>Bacillati</taxon>
        <taxon>Mycoplasmatota</taxon>
        <taxon>Mycoplasmoidales</taxon>
        <taxon>Metamycoplasmataceae</taxon>
        <taxon>Mesomycoplasma</taxon>
    </lineage>
</organism>
<evidence type="ECO:0000256" key="2">
    <source>
        <dbReference type="ARBA" id="ARBA00008675"/>
    </source>
</evidence>
<dbReference type="PROSITE" id="PS00870">
    <property type="entry name" value="CLPAB_1"/>
    <property type="match status" value="1"/>
</dbReference>
<feature type="domain" description="AAA+ ATPase" evidence="11">
    <location>
        <begin position="49"/>
        <end position="195"/>
    </location>
</feature>
<dbReference type="PANTHER" id="PTHR11638:SF18">
    <property type="entry name" value="HEAT SHOCK PROTEIN 104"/>
    <property type="match status" value="1"/>
</dbReference>
<gene>
    <name evidence="13" type="primary">clpB</name>
    <name evidence="13" type="ORF">NCTC10166_00115</name>
</gene>
<reference evidence="13 14" key="1">
    <citation type="submission" date="2019-01" db="EMBL/GenBank/DDBJ databases">
        <authorList>
            <consortium name="Pathogen Informatics"/>
        </authorList>
    </citation>
    <scope>NUCLEOTIDE SEQUENCE [LARGE SCALE GENOMIC DNA]</scope>
    <source>
        <strain evidence="13 14">NCTC10166</strain>
    </source>
</reference>
<dbReference type="CDD" id="cd00009">
    <property type="entry name" value="AAA"/>
    <property type="match status" value="1"/>
</dbReference>
<dbReference type="InterPro" id="IPR028299">
    <property type="entry name" value="ClpA/B_CS2"/>
</dbReference>
<name>A0A449A4J9_9BACT</name>
<evidence type="ECO:0000256" key="4">
    <source>
        <dbReference type="ARBA" id="ARBA00022741"/>
    </source>
</evidence>
<dbReference type="GO" id="GO:0005737">
    <property type="term" value="C:cytoplasm"/>
    <property type="evidence" value="ECO:0007669"/>
    <property type="project" value="UniProtKB-SubCell"/>
</dbReference>
<dbReference type="InterPro" id="IPR003959">
    <property type="entry name" value="ATPase_AAA_core"/>
</dbReference>
<keyword evidence="5 9" id="KW-0067">ATP-binding</keyword>
<accession>A0A449A4J9</accession>
<dbReference type="GO" id="GO:0034605">
    <property type="term" value="P:cellular response to heat"/>
    <property type="evidence" value="ECO:0007669"/>
    <property type="project" value="TreeGrafter"/>
</dbReference>
<dbReference type="Pfam" id="PF07724">
    <property type="entry name" value="AAA_2"/>
    <property type="match status" value="1"/>
</dbReference>
<dbReference type="PANTHER" id="PTHR11638">
    <property type="entry name" value="ATP-DEPENDENT CLP PROTEASE"/>
    <property type="match status" value="1"/>
</dbReference>
<dbReference type="Pfam" id="PF10431">
    <property type="entry name" value="ClpB_D2-small"/>
    <property type="match status" value="1"/>
</dbReference>
<evidence type="ECO:0000256" key="10">
    <source>
        <dbReference type="SAM" id="Coils"/>
    </source>
</evidence>
<dbReference type="Pfam" id="PF00004">
    <property type="entry name" value="AAA"/>
    <property type="match status" value="1"/>
</dbReference>
<evidence type="ECO:0000256" key="3">
    <source>
        <dbReference type="ARBA" id="ARBA00022737"/>
    </source>
</evidence>
<dbReference type="SUPFAM" id="SSF52540">
    <property type="entry name" value="P-loop containing nucleoside triphosphate hydrolases"/>
    <property type="match status" value="2"/>
</dbReference>
<evidence type="ECO:0000256" key="9">
    <source>
        <dbReference type="RuleBase" id="RU004432"/>
    </source>
</evidence>
<dbReference type="PROSITE" id="PS00871">
    <property type="entry name" value="CLPAB_2"/>
    <property type="match status" value="1"/>
</dbReference>
<feature type="coiled-coil region" evidence="10">
    <location>
        <begin position="264"/>
        <end position="381"/>
    </location>
</feature>
<dbReference type="FunFam" id="3.40.50.300:FF:000010">
    <property type="entry name" value="Chaperone clpB 1, putative"/>
    <property type="match status" value="1"/>
</dbReference>
<dbReference type="InterPro" id="IPR027417">
    <property type="entry name" value="P-loop_NTPase"/>
</dbReference>
<dbReference type="AlphaFoldDB" id="A0A449A4J9"/>
<dbReference type="InterPro" id="IPR018368">
    <property type="entry name" value="ClpA/B_CS1"/>
</dbReference>
<evidence type="ECO:0000256" key="6">
    <source>
        <dbReference type="ARBA" id="ARBA00023054"/>
    </source>
</evidence>
<keyword evidence="6 10" id="KW-0175">Coiled coil</keyword>
<dbReference type="Pfam" id="PF17871">
    <property type="entry name" value="AAA_lid_9"/>
    <property type="match status" value="1"/>
</dbReference>
<dbReference type="PRINTS" id="PR00300">
    <property type="entry name" value="CLPPROTEASEA"/>
</dbReference>
<dbReference type="Gene3D" id="3.40.50.300">
    <property type="entry name" value="P-loop containing nucleotide triphosphate hydrolases"/>
    <property type="match status" value="3"/>
</dbReference>
<dbReference type="EMBL" id="LR214951">
    <property type="protein sequence ID" value="VEU59158.1"/>
    <property type="molecule type" value="Genomic_DNA"/>
</dbReference>
<dbReference type="InterPro" id="IPR003593">
    <property type="entry name" value="AAA+_ATPase"/>
</dbReference>
<comment type="subcellular location">
    <subcellularLocation>
        <location evidence="1">Cytoplasm</location>
    </subcellularLocation>
</comment>
<feature type="domain" description="AAA+ ATPase" evidence="11">
    <location>
        <begin position="449"/>
        <end position="589"/>
    </location>
</feature>
<dbReference type="GO" id="GO:0016887">
    <property type="term" value="F:ATP hydrolysis activity"/>
    <property type="evidence" value="ECO:0007669"/>
    <property type="project" value="InterPro"/>
</dbReference>
<dbReference type="Proteomes" id="UP000289440">
    <property type="component" value="Chromosome"/>
</dbReference>
<dbReference type="InterPro" id="IPR050130">
    <property type="entry name" value="ClpA_ClpB"/>
</dbReference>
<keyword evidence="4 9" id="KW-0547">Nucleotide-binding</keyword>
<keyword evidence="14" id="KW-1185">Reference proteome</keyword>